<sequence length="102" mass="11689">MGFFPPFEPSTPQQGTQAFQPPSSPPPQFIPQQTQATSFAVNPGAIHGCLFRFTYIWQRNGEQYWFVPVFVGSRSVSGFRWTGRQWIFFGVDTRQIISFSCF</sequence>
<keyword evidence="3" id="KW-1185">Reference proteome</keyword>
<gene>
    <name evidence="2" type="ORF">E1757_35360</name>
</gene>
<evidence type="ECO:0000256" key="1">
    <source>
        <dbReference type="SAM" id="MobiDB-lite"/>
    </source>
</evidence>
<dbReference type="RefSeq" id="WP_133237126.1">
    <property type="nucleotide sequence ID" value="NZ_SMRT01000044.1"/>
</dbReference>
<organism evidence="2 3">
    <name type="scientific">Paenibacillus piri</name>
    <dbReference type="NCBI Taxonomy" id="2547395"/>
    <lineage>
        <taxon>Bacteria</taxon>
        <taxon>Bacillati</taxon>
        <taxon>Bacillota</taxon>
        <taxon>Bacilli</taxon>
        <taxon>Bacillales</taxon>
        <taxon>Paenibacillaceae</taxon>
        <taxon>Paenibacillus</taxon>
    </lineage>
</organism>
<protein>
    <submittedName>
        <fullName evidence="2">Transporter</fullName>
    </submittedName>
</protein>
<feature type="region of interest" description="Disordered" evidence="1">
    <location>
        <begin position="1"/>
        <end position="31"/>
    </location>
</feature>
<evidence type="ECO:0000313" key="2">
    <source>
        <dbReference type="EMBL" id="TDF88137.1"/>
    </source>
</evidence>
<dbReference type="OrthoDB" id="2068061at2"/>
<reference evidence="2 3" key="1">
    <citation type="submission" date="2019-03" db="EMBL/GenBank/DDBJ databases">
        <title>This is whole genome sequence of Paenibacillus sp MS74 strain.</title>
        <authorList>
            <person name="Trinh H.N."/>
        </authorList>
    </citation>
    <scope>NUCLEOTIDE SEQUENCE [LARGE SCALE GENOMIC DNA]</scope>
    <source>
        <strain evidence="2 3">MS74</strain>
    </source>
</reference>
<proteinExistence type="predicted"/>
<accession>A0A4R5K724</accession>
<evidence type="ECO:0000313" key="3">
    <source>
        <dbReference type="Proteomes" id="UP000295636"/>
    </source>
</evidence>
<dbReference type="AlphaFoldDB" id="A0A4R5K724"/>
<dbReference type="EMBL" id="SMRT01000044">
    <property type="protein sequence ID" value="TDF88137.1"/>
    <property type="molecule type" value="Genomic_DNA"/>
</dbReference>
<name>A0A4R5K724_9BACL</name>
<comment type="caution">
    <text evidence="2">The sequence shown here is derived from an EMBL/GenBank/DDBJ whole genome shotgun (WGS) entry which is preliminary data.</text>
</comment>
<dbReference type="Proteomes" id="UP000295636">
    <property type="component" value="Unassembled WGS sequence"/>
</dbReference>